<evidence type="ECO:0000256" key="6">
    <source>
        <dbReference type="ARBA" id="ARBA00022826"/>
    </source>
</evidence>
<dbReference type="SUPFAM" id="SSF81324">
    <property type="entry name" value="Voltage-gated potassium channels"/>
    <property type="match status" value="2"/>
</dbReference>
<dbReference type="InterPro" id="IPR013099">
    <property type="entry name" value="K_chnl_dom"/>
</dbReference>
<dbReference type="PANTHER" id="PTHR11003">
    <property type="entry name" value="POTASSIUM CHANNEL, SUBFAMILY K"/>
    <property type="match status" value="1"/>
</dbReference>
<dbReference type="EMBL" id="JPKZ01022847">
    <property type="protein sequence ID" value="KHN70891.1"/>
    <property type="molecule type" value="Genomic_DNA"/>
</dbReference>
<dbReference type="STRING" id="6265.A0A0B2UII7"/>
<keyword evidence="11 12" id="KW-0407">Ion channel</keyword>
<gene>
    <name evidence="16" type="primary">twk-7</name>
    <name evidence="16" type="ORF">Tcan_12081</name>
</gene>
<evidence type="ECO:0000256" key="1">
    <source>
        <dbReference type="ARBA" id="ARBA00004141"/>
    </source>
</evidence>
<dbReference type="GO" id="GO:0030322">
    <property type="term" value="P:stabilization of membrane potential"/>
    <property type="evidence" value="ECO:0007669"/>
    <property type="project" value="TreeGrafter"/>
</dbReference>
<feature type="domain" description="Potassium channel" evidence="15">
    <location>
        <begin position="194"/>
        <end position="266"/>
    </location>
</feature>
<feature type="transmembrane region" description="Helical" evidence="14">
    <location>
        <begin position="185"/>
        <end position="207"/>
    </location>
</feature>
<feature type="transmembrane region" description="Helical" evidence="14">
    <location>
        <begin position="127"/>
        <end position="148"/>
    </location>
</feature>
<feature type="transmembrane region" description="Helical" evidence="14">
    <location>
        <begin position="239"/>
        <end position="259"/>
    </location>
</feature>
<organism evidence="16 17">
    <name type="scientific">Toxocara canis</name>
    <name type="common">Canine roundworm</name>
    <dbReference type="NCBI Taxonomy" id="6265"/>
    <lineage>
        <taxon>Eukaryota</taxon>
        <taxon>Metazoa</taxon>
        <taxon>Ecdysozoa</taxon>
        <taxon>Nematoda</taxon>
        <taxon>Chromadorea</taxon>
        <taxon>Rhabditida</taxon>
        <taxon>Spirurina</taxon>
        <taxon>Ascaridomorpha</taxon>
        <taxon>Ascaridoidea</taxon>
        <taxon>Toxocaridae</taxon>
        <taxon>Toxocara</taxon>
    </lineage>
</organism>
<comment type="similarity">
    <text evidence="2 12">Belongs to the two pore domain potassium channel (TC 1.A.1.8) family.</text>
</comment>
<keyword evidence="4" id="KW-0633">Potassium transport</keyword>
<feature type="compositionally biased region" description="Low complexity" evidence="13">
    <location>
        <begin position="383"/>
        <end position="398"/>
    </location>
</feature>
<feature type="region of interest" description="Disordered" evidence="13">
    <location>
        <begin position="576"/>
        <end position="627"/>
    </location>
</feature>
<evidence type="ECO:0000256" key="4">
    <source>
        <dbReference type="ARBA" id="ARBA00022538"/>
    </source>
</evidence>
<dbReference type="OMA" id="ERSEWNF"/>
<dbReference type="PANTHER" id="PTHR11003:SF93">
    <property type="entry name" value="POTASSIUM CHANNEL DOMAIN-CONTAINING PROTEIN"/>
    <property type="match status" value="1"/>
</dbReference>
<protein>
    <submittedName>
        <fullName evidence="16">TWiK family of potassium channels protein 7</fullName>
    </submittedName>
</protein>
<feature type="transmembrane region" description="Helical" evidence="14">
    <location>
        <begin position="97"/>
        <end position="115"/>
    </location>
</feature>
<evidence type="ECO:0000256" key="13">
    <source>
        <dbReference type="SAM" id="MobiDB-lite"/>
    </source>
</evidence>
<evidence type="ECO:0000313" key="16">
    <source>
        <dbReference type="EMBL" id="KHN70891.1"/>
    </source>
</evidence>
<dbReference type="GO" id="GO:0022841">
    <property type="term" value="F:potassium ion leak channel activity"/>
    <property type="evidence" value="ECO:0007669"/>
    <property type="project" value="TreeGrafter"/>
</dbReference>
<dbReference type="AlphaFoldDB" id="A0A0B2UII7"/>
<dbReference type="PRINTS" id="PR01333">
    <property type="entry name" value="2POREKCHANEL"/>
</dbReference>
<feature type="compositionally biased region" description="Basic and acidic residues" evidence="13">
    <location>
        <begin position="533"/>
        <end position="542"/>
    </location>
</feature>
<feature type="compositionally biased region" description="Polar residues" evidence="13">
    <location>
        <begin position="399"/>
        <end position="408"/>
    </location>
</feature>
<reference evidence="16 17" key="1">
    <citation type="submission" date="2014-11" db="EMBL/GenBank/DDBJ databases">
        <title>Genetic blueprint of the zoonotic pathogen Toxocara canis.</title>
        <authorList>
            <person name="Zhu X.-Q."/>
            <person name="Korhonen P.K."/>
            <person name="Cai H."/>
            <person name="Young N.D."/>
            <person name="Nejsum P."/>
            <person name="von Samson-Himmelstjerna G."/>
            <person name="Boag P.R."/>
            <person name="Tan P."/>
            <person name="Li Q."/>
            <person name="Min J."/>
            <person name="Yang Y."/>
            <person name="Wang X."/>
            <person name="Fang X."/>
            <person name="Hall R.S."/>
            <person name="Hofmann A."/>
            <person name="Sternberg P.W."/>
            <person name="Jex A.R."/>
            <person name="Gasser R.B."/>
        </authorList>
    </citation>
    <scope>NUCLEOTIDE SEQUENCE [LARGE SCALE GENOMIC DNA]</scope>
    <source>
        <strain evidence="16">PN_DK_2014</strain>
    </source>
</reference>
<evidence type="ECO:0000256" key="8">
    <source>
        <dbReference type="ARBA" id="ARBA00022989"/>
    </source>
</evidence>
<keyword evidence="9 12" id="KW-0406">Ion transport</keyword>
<name>A0A0B2UII7_TOXCA</name>
<dbReference type="InterPro" id="IPR003280">
    <property type="entry name" value="2pore_dom_K_chnl"/>
</dbReference>
<keyword evidence="17" id="KW-1185">Reference proteome</keyword>
<sequence>MLSLLQSAQGTKLSLQKAKPFTLHCSLLLLVLLYAFFGGLVFNKLEADALVRQQADEYEKRRSCVLEILLNDNDEPNVTATTIMECWKKEADERTEWSYVTSTLYGFGIVTTLGYNRIAPITHAGRMFCILYGICGIPITMIIIANVGQYLNQFARNSRIKVEQYRDRRRRSKATGEVPESSIEFTSLALLIAFLLYVSFGALLLPLLNGQIDFFNGLYFNFLCLTAIDFGQLVPQRVAFLPITFIYVCVGLAITTIAIDVGSEYMKKLHYLGKKMKNAASTKIWFGGKTLKVRDLLHAVGKKCGVEPSFIDGIDLDNVIERVIAINEGRAPPPDLNDEPAPPREPSPKTPSETQAKSSPSQPPSEACPLLTDQSTPSKGTRSRPSSIISKSSKVSRPASLSTQGNSAGSDLALKNQTLMSHVSVIASPTLEATSLDTVFDEGEVVTISIPAEENSNNQIIDFTEPEVLARGREIVEIEMPFLLAEASEVNVIEESPVKLLIEDSADDEEPVDEEMADEDEFSDRASTARSPTPDEGKVPRKFLEKKELYGRDARKLFETYQEEWERLERLSDRRLGPRRKSVLAQSSYNLHAGERSPSRDRSSGSIDAHINDSPYRNTLNPRHLNL</sequence>
<evidence type="ECO:0000256" key="11">
    <source>
        <dbReference type="ARBA" id="ARBA00023303"/>
    </source>
</evidence>
<evidence type="ECO:0000256" key="14">
    <source>
        <dbReference type="SAM" id="Phobius"/>
    </source>
</evidence>
<feature type="region of interest" description="Disordered" evidence="13">
    <location>
        <begin position="503"/>
        <end position="542"/>
    </location>
</feature>
<dbReference type="Pfam" id="PF07885">
    <property type="entry name" value="Ion_trans_2"/>
    <property type="match status" value="2"/>
</dbReference>
<evidence type="ECO:0000259" key="15">
    <source>
        <dbReference type="Pfam" id="PF07885"/>
    </source>
</evidence>
<keyword evidence="6" id="KW-0631">Potassium channel</keyword>
<comment type="caution">
    <text evidence="16">The sequence shown here is derived from an EMBL/GenBank/DDBJ whole genome shotgun (WGS) entry which is preliminary data.</text>
</comment>
<proteinExistence type="inferred from homology"/>
<dbReference type="GO" id="GO:0005886">
    <property type="term" value="C:plasma membrane"/>
    <property type="evidence" value="ECO:0007669"/>
    <property type="project" value="TreeGrafter"/>
</dbReference>
<dbReference type="PRINTS" id="PR01095">
    <property type="entry name" value="TASKCHANNEL"/>
</dbReference>
<feature type="transmembrane region" description="Helical" evidence="14">
    <location>
        <begin position="214"/>
        <end position="233"/>
    </location>
</feature>
<dbReference type="GO" id="GO:0015271">
    <property type="term" value="F:outward rectifier potassium channel activity"/>
    <property type="evidence" value="ECO:0007669"/>
    <property type="project" value="TreeGrafter"/>
</dbReference>
<evidence type="ECO:0000313" key="17">
    <source>
        <dbReference type="Proteomes" id="UP000031036"/>
    </source>
</evidence>
<evidence type="ECO:0000256" key="5">
    <source>
        <dbReference type="ARBA" id="ARBA00022692"/>
    </source>
</evidence>
<evidence type="ECO:0000256" key="9">
    <source>
        <dbReference type="ARBA" id="ARBA00023065"/>
    </source>
</evidence>
<dbReference type="OrthoDB" id="297496at2759"/>
<dbReference type="InterPro" id="IPR003092">
    <property type="entry name" value="2pore_dom_K_chnl_TASK"/>
</dbReference>
<feature type="region of interest" description="Disordered" evidence="13">
    <location>
        <begin position="328"/>
        <end position="408"/>
    </location>
</feature>
<feature type="transmembrane region" description="Helical" evidence="14">
    <location>
        <begin position="21"/>
        <end position="42"/>
    </location>
</feature>
<dbReference type="Gene3D" id="1.10.287.70">
    <property type="match status" value="1"/>
</dbReference>
<comment type="subcellular location">
    <subcellularLocation>
        <location evidence="1">Membrane</location>
        <topology evidence="1">Multi-pass membrane protein</topology>
    </subcellularLocation>
</comment>
<keyword evidence="10 14" id="KW-0472">Membrane</keyword>
<evidence type="ECO:0000256" key="7">
    <source>
        <dbReference type="ARBA" id="ARBA00022958"/>
    </source>
</evidence>
<feature type="compositionally biased region" description="Basic and acidic residues" evidence="13">
    <location>
        <begin position="593"/>
        <end position="603"/>
    </location>
</feature>
<keyword evidence="8 14" id="KW-1133">Transmembrane helix</keyword>
<accession>A0A0B2UII7</accession>
<keyword evidence="5 12" id="KW-0812">Transmembrane</keyword>
<feature type="compositionally biased region" description="Polar residues" evidence="13">
    <location>
        <begin position="350"/>
        <end position="360"/>
    </location>
</feature>
<dbReference type="Proteomes" id="UP000031036">
    <property type="component" value="Unassembled WGS sequence"/>
</dbReference>
<keyword evidence="3 12" id="KW-0813">Transport</keyword>
<evidence type="ECO:0000256" key="3">
    <source>
        <dbReference type="ARBA" id="ARBA00022448"/>
    </source>
</evidence>
<evidence type="ECO:0000256" key="10">
    <source>
        <dbReference type="ARBA" id="ARBA00023136"/>
    </source>
</evidence>
<keyword evidence="7" id="KW-0630">Potassium</keyword>
<evidence type="ECO:0000256" key="12">
    <source>
        <dbReference type="RuleBase" id="RU003857"/>
    </source>
</evidence>
<feature type="domain" description="Potassium channel" evidence="15">
    <location>
        <begin position="81"/>
        <end position="151"/>
    </location>
</feature>
<feature type="compositionally biased region" description="Acidic residues" evidence="13">
    <location>
        <begin position="504"/>
        <end position="522"/>
    </location>
</feature>
<evidence type="ECO:0000256" key="2">
    <source>
        <dbReference type="ARBA" id="ARBA00006666"/>
    </source>
</evidence>